<dbReference type="EMBL" id="HBUF01380556">
    <property type="protein sequence ID" value="CAG6730076.1"/>
    <property type="molecule type" value="Transcribed_RNA"/>
</dbReference>
<dbReference type="PANTHER" id="PTHR31102">
    <property type="match status" value="1"/>
</dbReference>
<keyword evidence="3 7" id="KW-0812">Transmembrane</keyword>
<feature type="transmembrane region" description="Helical" evidence="7">
    <location>
        <begin position="171"/>
        <end position="191"/>
    </location>
</feature>
<feature type="transmembrane region" description="Helical" evidence="7">
    <location>
        <begin position="380"/>
        <end position="403"/>
    </location>
</feature>
<feature type="compositionally biased region" description="Acidic residues" evidence="6">
    <location>
        <begin position="628"/>
        <end position="639"/>
    </location>
</feature>
<dbReference type="PANTHER" id="PTHR31102:SF1">
    <property type="entry name" value="CATION_H+ EXCHANGER DOMAIN-CONTAINING PROTEIN"/>
    <property type="match status" value="1"/>
</dbReference>
<dbReference type="Gene3D" id="1.20.1530.20">
    <property type="match status" value="1"/>
</dbReference>
<dbReference type="EMBL" id="HBUF01380557">
    <property type="protein sequence ID" value="CAG6730078.1"/>
    <property type="molecule type" value="Transcribed_RNA"/>
</dbReference>
<dbReference type="Pfam" id="PF00999">
    <property type="entry name" value="Na_H_Exchanger"/>
    <property type="match status" value="1"/>
</dbReference>
<feature type="transmembrane region" description="Helical" evidence="7">
    <location>
        <begin position="227"/>
        <end position="246"/>
    </location>
</feature>
<name>A0A8D9DUQ8_9HEMI</name>
<evidence type="ECO:0000256" key="4">
    <source>
        <dbReference type="ARBA" id="ARBA00022989"/>
    </source>
</evidence>
<dbReference type="InterPro" id="IPR006153">
    <property type="entry name" value="Cation/H_exchanger_TM"/>
</dbReference>
<feature type="transmembrane region" description="Helical" evidence="7">
    <location>
        <begin position="347"/>
        <end position="374"/>
    </location>
</feature>
<dbReference type="EMBL" id="HBUF01207903">
    <property type="protein sequence ID" value="CAG6664490.1"/>
    <property type="molecule type" value="Transcribed_RNA"/>
</dbReference>
<evidence type="ECO:0000256" key="6">
    <source>
        <dbReference type="SAM" id="MobiDB-lite"/>
    </source>
</evidence>
<evidence type="ECO:0000259" key="8">
    <source>
        <dbReference type="Pfam" id="PF00999"/>
    </source>
</evidence>
<evidence type="ECO:0000256" key="1">
    <source>
        <dbReference type="ARBA" id="ARBA00004141"/>
    </source>
</evidence>
<dbReference type="EMBL" id="HBUF01140796">
    <property type="protein sequence ID" value="CAG6646271.1"/>
    <property type="molecule type" value="Transcribed_RNA"/>
</dbReference>
<feature type="transmembrane region" description="Helical" evidence="7">
    <location>
        <begin position="471"/>
        <end position="491"/>
    </location>
</feature>
<dbReference type="InterPro" id="IPR038770">
    <property type="entry name" value="Na+/solute_symporter_sf"/>
</dbReference>
<dbReference type="GO" id="GO:0016020">
    <property type="term" value="C:membrane"/>
    <property type="evidence" value="ECO:0007669"/>
    <property type="project" value="UniProtKB-SubCell"/>
</dbReference>
<feature type="transmembrane region" description="Helical" evidence="7">
    <location>
        <begin position="313"/>
        <end position="335"/>
    </location>
</feature>
<organism evidence="9">
    <name type="scientific">Cacopsylla melanoneura</name>
    <dbReference type="NCBI Taxonomy" id="428564"/>
    <lineage>
        <taxon>Eukaryota</taxon>
        <taxon>Metazoa</taxon>
        <taxon>Ecdysozoa</taxon>
        <taxon>Arthropoda</taxon>
        <taxon>Hexapoda</taxon>
        <taxon>Insecta</taxon>
        <taxon>Pterygota</taxon>
        <taxon>Neoptera</taxon>
        <taxon>Paraneoptera</taxon>
        <taxon>Hemiptera</taxon>
        <taxon>Sternorrhyncha</taxon>
        <taxon>Psylloidea</taxon>
        <taxon>Psyllidae</taxon>
        <taxon>Psyllinae</taxon>
        <taxon>Cacopsylla</taxon>
    </lineage>
</organism>
<dbReference type="EMBL" id="HBUF01207902">
    <property type="protein sequence ID" value="CAG6664488.1"/>
    <property type="molecule type" value="Transcribed_RNA"/>
</dbReference>
<comment type="similarity">
    <text evidence="2">Belongs to the monovalent cation:proton antiporter 1 (CPA1) transporter (TC 2.A.36) family.</text>
</comment>
<feature type="compositionally biased region" description="Basic and acidic residues" evidence="6">
    <location>
        <begin position="647"/>
        <end position="658"/>
    </location>
</feature>
<accession>A0A8D9DUQ8</accession>
<dbReference type="GO" id="GO:1902600">
    <property type="term" value="P:proton transmembrane transport"/>
    <property type="evidence" value="ECO:0007669"/>
    <property type="project" value="InterPro"/>
</dbReference>
<keyword evidence="4 7" id="KW-1133">Transmembrane helix</keyword>
<feature type="transmembrane region" description="Helical" evidence="7">
    <location>
        <begin position="575"/>
        <end position="597"/>
    </location>
</feature>
<dbReference type="EMBL" id="HBUF01140794">
    <property type="protein sequence ID" value="CAG6646264.1"/>
    <property type="molecule type" value="Transcribed_RNA"/>
</dbReference>
<keyword evidence="5 7" id="KW-0472">Membrane</keyword>
<feature type="transmembrane region" description="Helical" evidence="7">
    <location>
        <begin position="415"/>
        <end position="434"/>
    </location>
</feature>
<dbReference type="AlphaFoldDB" id="A0A8D9DUQ8"/>
<evidence type="ECO:0000256" key="2">
    <source>
        <dbReference type="ARBA" id="ARBA00007367"/>
    </source>
</evidence>
<feature type="domain" description="Cation/H+ exchanger transmembrane" evidence="8">
    <location>
        <begin position="212"/>
        <end position="591"/>
    </location>
</feature>
<evidence type="ECO:0000256" key="5">
    <source>
        <dbReference type="ARBA" id="ARBA00023136"/>
    </source>
</evidence>
<reference evidence="9" key="1">
    <citation type="submission" date="2021-05" db="EMBL/GenBank/DDBJ databases">
        <authorList>
            <person name="Alioto T."/>
            <person name="Alioto T."/>
            <person name="Gomez Garrido J."/>
        </authorList>
    </citation>
    <scope>NUCLEOTIDE SEQUENCE</scope>
</reference>
<dbReference type="GO" id="GO:0015297">
    <property type="term" value="F:antiporter activity"/>
    <property type="evidence" value="ECO:0007669"/>
    <property type="project" value="InterPro"/>
</dbReference>
<sequence>MTEVAGETISSKLSHLTANNDHIKITANEMTEPKRKVSIASNAIQADNERNRRISGVSLENQKRGILMNGGDNLNVPCAHYLQHNHYKMSCDCGKPLSVVSNCDLNERRISSISNLAETGCYNHYQQESQIERSWWYGLCIKCRQKEVGPGWEPNCWPKVCPHPFCPSYRHVARVFSLLIIGLLVWGVTYCIMGEDAAPGGQLFNIALLSICAHLGGWLFRMFTMPALVGMLLVGIIYENVGLINISKNYHEVESVLRKIALVVILTRAGLDLDPPALRRLWSTVIKLGLVPWVTEAISVVIATHYLLNLPWIWSFLLGSIFAAVAPAVVVPCLFKLRSKGYGVAKGIPTLVIAVSGMGDATSVAIFGIVHSFMFSQDSLLYNIVLGPTSLVVGLAFGIIWGTLAKICPEKGDPFAVPLRILMLLGGGLIVIFASEHVGLGGAGPLGVIAAAFVSSYSWSQQGWEIDDNPVATAFEIFWMIFEPILFGLTGTQFKFSELDPQIVSIAAIIVVSGVMIRILITVLVAVGSSLNLKEKLFVAFSWMAKASVQAALGPVALDSTRNSPNEIDRYYAKIILMVCVMSVLITAPTGAIIVTLGGSRLLTKGKSAIPQTGWRRTARPSIRDITIIDEEKEDDPESSEGTPEISRNEGRENRGVDVIDEEEDEKPQDPPTPMPNKRNSVHTDGNNVS</sequence>
<proteinExistence type="inferred from homology"/>
<evidence type="ECO:0000313" key="9">
    <source>
        <dbReference type="EMBL" id="CAG6730076.1"/>
    </source>
</evidence>
<feature type="transmembrane region" description="Helical" evidence="7">
    <location>
        <begin position="288"/>
        <end position="307"/>
    </location>
</feature>
<feature type="transmembrane region" description="Helical" evidence="7">
    <location>
        <begin position="503"/>
        <end position="525"/>
    </location>
</feature>
<evidence type="ECO:0000256" key="7">
    <source>
        <dbReference type="SAM" id="Phobius"/>
    </source>
</evidence>
<evidence type="ECO:0000256" key="3">
    <source>
        <dbReference type="ARBA" id="ARBA00022692"/>
    </source>
</evidence>
<protein>
    <submittedName>
        <fullName evidence="9">Mitochondrial sodium/hydrogen exchanger 9B2</fullName>
    </submittedName>
</protein>
<comment type="subcellular location">
    <subcellularLocation>
        <location evidence="1">Membrane</location>
        <topology evidence="1">Multi-pass membrane protein</topology>
    </subcellularLocation>
</comment>
<dbReference type="InterPro" id="IPR051843">
    <property type="entry name" value="CPA1_transporter"/>
</dbReference>
<feature type="region of interest" description="Disordered" evidence="6">
    <location>
        <begin position="621"/>
        <end position="690"/>
    </location>
</feature>
<feature type="transmembrane region" description="Helical" evidence="7">
    <location>
        <begin position="440"/>
        <end position="459"/>
    </location>
</feature>